<dbReference type="EMBL" id="WUQX01000001">
    <property type="protein sequence ID" value="MXP77757.1"/>
    <property type="molecule type" value="Genomic_DNA"/>
</dbReference>
<sequence>MDIPQMEKMSKEDIIGYMRSCAKQYVPEWRYDEEKPDAGTALVSIFADMMYDNIKKFNMSVAGDLFSFFDGVNAKLYPASPAEGFVVFALPEGLVSEAEVPKGTTLFGQGEDEQLVFETQEEVLVRTMDIERIFLAKPKEDEIYELFCRQRDSEASFFLFKDGVQNLQRHLLFFCFGQELEITSYADVRLSFVPEGGRKEEDLKEALLDSSRIRFRYGTEEGFWDITEYTYENGSLCFQLQGREAGLSPVEEYGSMYVLSAEILDADFFSGIYFREVSVGTQCLGQRPEFINVNGTDQEVEEFLAFGERPSVYDECYIGNGEIFGKAGARVRMEFDLDFVRIPIEEAASGMKISWKRIMRKKEFVPEEEYDITIREVIWEYYNGYGWKRLPVSGEYRDVFAVDKELRGVRRKMEFTCPADIQRALVSSAENYCIRARIIRMNNAFKTRGAYIAPVAGNFSLSYSYFEHPIKPLMMFRENNMESAVHGEKEMQRAGFAFPACEARTEERKTLYFGFAQPPVGGPLKLLFVMHDTVRGNLTGLRWEYLSEEGWREMHPADGTEGFAHTGLISWYGRNDSRKGELFGEDLYWLRLSEGDGQSQEVKPKIEGIYPNATSILGVETVEEAFSLAPRAEEKEIRLAYGDLSSLEVRVLERPDYRHSLEEKWELWTEVEELASDNGDRKEYTASWREGRITLPKYIGSAKPNELNEIEIHVRYTHCQGAKGNVLSGGIDRLDRTIGFINTVFNPMATVCGLDGEDVMASVARNANLLRHGRRCVSAEDYEDMAREAARDIRKVKCFAGYDENGKRQDGAVTLVVLPADYGESAYSFERTRRRIYHYLSTHMDQNIVNLGRFHIVKPELIRMDVKVVLELMEEGEIFAATKRVRQELERFLNALHGNFYGDGWEIGVLPNKNQIIHALKQVEGVKYISQLSLRKYRSGRFTEYEVNEERLLPFYRLPKSGFHEVVADFR</sequence>
<dbReference type="Proteomes" id="UP000460412">
    <property type="component" value="Unassembled WGS sequence"/>
</dbReference>
<evidence type="ECO:0000313" key="1">
    <source>
        <dbReference type="EMBL" id="MXP77757.1"/>
    </source>
</evidence>
<dbReference type="AlphaFoldDB" id="A0A7X3SKR0"/>
<reference evidence="1 2" key="1">
    <citation type="submission" date="2019-12" db="EMBL/GenBank/DDBJ databases">
        <title>Sporaefaciens musculi gen. nov., sp. nov., a novel bacterium isolated from the caecum of an obese mouse.</title>
        <authorList>
            <person name="Rasmussen T.S."/>
            <person name="Streidl T."/>
            <person name="Hitch T.C.A."/>
            <person name="Wortmann E."/>
            <person name="Deptula P."/>
            <person name="Hansen M."/>
            <person name="Nielsen D.S."/>
            <person name="Clavel T."/>
            <person name="Vogensen F.K."/>
        </authorList>
    </citation>
    <scope>NUCLEOTIDE SEQUENCE [LARGE SCALE GENOMIC DNA]</scope>
    <source>
        <strain evidence="1 2">WCA-9-b2</strain>
    </source>
</reference>
<comment type="caution">
    <text evidence="1">The sequence shown here is derived from an EMBL/GenBank/DDBJ whole genome shotgun (WGS) entry which is preliminary data.</text>
</comment>
<gene>
    <name evidence="1" type="ORF">GN277_21105</name>
</gene>
<organism evidence="1 2">
    <name type="scientific">Sporofaciens musculi</name>
    <dbReference type="NCBI Taxonomy" id="2681861"/>
    <lineage>
        <taxon>Bacteria</taxon>
        <taxon>Bacillati</taxon>
        <taxon>Bacillota</taxon>
        <taxon>Clostridia</taxon>
        <taxon>Lachnospirales</taxon>
        <taxon>Lachnospiraceae</taxon>
        <taxon>Sporofaciens</taxon>
    </lineage>
</organism>
<evidence type="ECO:0008006" key="3">
    <source>
        <dbReference type="Google" id="ProtNLM"/>
    </source>
</evidence>
<proteinExistence type="predicted"/>
<evidence type="ECO:0000313" key="2">
    <source>
        <dbReference type="Proteomes" id="UP000460412"/>
    </source>
</evidence>
<name>A0A7X3SKR0_9FIRM</name>
<protein>
    <recommendedName>
        <fullName evidence="3">Baseplate protein J-like domain-containing protein</fullName>
    </recommendedName>
</protein>
<dbReference type="RefSeq" id="WP_159753326.1">
    <property type="nucleotide sequence ID" value="NZ_WUQX01000001.1"/>
</dbReference>
<keyword evidence="2" id="KW-1185">Reference proteome</keyword>
<accession>A0A7X3SKR0</accession>